<dbReference type="EMBL" id="MU629418">
    <property type="protein sequence ID" value="KAJ1257378.1"/>
    <property type="molecule type" value="Genomic_DNA"/>
</dbReference>
<feature type="compositionally biased region" description="Polar residues" evidence="1">
    <location>
        <begin position="53"/>
        <end position="64"/>
    </location>
</feature>
<evidence type="ECO:0000256" key="2">
    <source>
        <dbReference type="SAM" id="SignalP"/>
    </source>
</evidence>
<feature type="region of interest" description="Disordered" evidence="1">
    <location>
        <begin position="112"/>
        <end position="160"/>
    </location>
</feature>
<feature type="region of interest" description="Disordered" evidence="1">
    <location>
        <begin position="46"/>
        <end position="75"/>
    </location>
</feature>
<keyword evidence="2" id="KW-0732">Signal</keyword>
<proteinExistence type="predicted"/>
<evidence type="ECO:0000313" key="4">
    <source>
        <dbReference type="Proteomes" id="UP001164776"/>
    </source>
</evidence>
<feature type="compositionally biased region" description="Gly residues" evidence="1">
    <location>
        <begin position="65"/>
        <end position="75"/>
    </location>
</feature>
<comment type="caution">
    <text evidence="3">The sequence shown here is derived from an EMBL/GenBank/DDBJ whole genome shotgun (WGS) entry which is preliminary data.</text>
</comment>
<dbReference type="OrthoDB" id="1113775at2759"/>
<gene>
    <name evidence="3" type="ORF">BS78_K069600</name>
</gene>
<dbReference type="PANTHER" id="PTHR48226">
    <property type="entry name" value="OS06G0326200 PROTEIN"/>
    <property type="match status" value="1"/>
</dbReference>
<feature type="signal peptide" evidence="2">
    <location>
        <begin position="1"/>
        <end position="29"/>
    </location>
</feature>
<dbReference type="AlphaFoldDB" id="A0A9W8CFX5"/>
<dbReference type="GO" id="GO:0030048">
    <property type="term" value="P:actin filament-based movement"/>
    <property type="evidence" value="ECO:0007669"/>
    <property type="project" value="TreeGrafter"/>
</dbReference>
<name>A0A9W8CFX5_9POAL</name>
<sequence>MCDRRVRAMGGAGVLFLALFMLLPVPMLACRALPEVGGLAQAEQSVEAPGRNGSYNAISVTSQKDGGGGGGGGWGTSGGASWSYGWGWGWGSEGGGGGGGGGPGGGDGGGGGGGGCGGGGSSGAGGGGGTTGTRTEQRGHDGTAPAARHERRAKRHRPSYSSSLYRVGEYARCTAPGRCRGMRLLCPMHCDGPCFYDCDANCKAHCRF</sequence>
<accession>A0A9W8CFX5</accession>
<evidence type="ECO:0000313" key="3">
    <source>
        <dbReference type="EMBL" id="KAJ1257378.1"/>
    </source>
</evidence>
<protein>
    <submittedName>
        <fullName evidence="3">Uncharacterized protein</fullName>
    </submittedName>
</protein>
<organism evidence="3 4">
    <name type="scientific">Paspalum vaginatum</name>
    <name type="common">seashore paspalum</name>
    <dbReference type="NCBI Taxonomy" id="158149"/>
    <lineage>
        <taxon>Eukaryota</taxon>
        <taxon>Viridiplantae</taxon>
        <taxon>Streptophyta</taxon>
        <taxon>Embryophyta</taxon>
        <taxon>Tracheophyta</taxon>
        <taxon>Spermatophyta</taxon>
        <taxon>Magnoliopsida</taxon>
        <taxon>Liliopsida</taxon>
        <taxon>Poales</taxon>
        <taxon>Poaceae</taxon>
        <taxon>PACMAD clade</taxon>
        <taxon>Panicoideae</taxon>
        <taxon>Andropogonodae</taxon>
        <taxon>Paspaleae</taxon>
        <taxon>Paspalinae</taxon>
        <taxon>Paspalum</taxon>
    </lineage>
</organism>
<feature type="chain" id="PRO_5040907978" evidence="2">
    <location>
        <begin position="30"/>
        <end position="208"/>
    </location>
</feature>
<feature type="compositionally biased region" description="Basic residues" evidence="1">
    <location>
        <begin position="149"/>
        <end position="158"/>
    </location>
</feature>
<dbReference type="Proteomes" id="UP001164776">
    <property type="component" value="Unassembled WGS sequence"/>
</dbReference>
<feature type="compositionally biased region" description="Gly residues" evidence="1">
    <location>
        <begin position="112"/>
        <end position="131"/>
    </location>
</feature>
<dbReference type="GO" id="GO:0005884">
    <property type="term" value="C:actin filament"/>
    <property type="evidence" value="ECO:0007669"/>
    <property type="project" value="TreeGrafter"/>
</dbReference>
<reference evidence="3 4" key="1">
    <citation type="submission" date="2022-10" db="EMBL/GenBank/DDBJ databases">
        <title>WGS assembly of Paspalum vaginatum 540-79.</title>
        <authorList>
            <person name="Sun G."/>
            <person name="Wase N."/>
            <person name="Shu S."/>
            <person name="Jenkins J."/>
            <person name="Zhou B."/>
            <person name="Torres-Rodriguez J."/>
            <person name="Chen C."/>
            <person name="Sandor L."/>
            <person name="Plott C."/>
            <person name="Yoshinga Y."/>
            <person name="Daum C."/>
            <person name="Qi P."/>
            <person name="Barry K."/>
            <person name="Lipzen A."/>
            <person name="Berry L."/>
            <person name="Pedersen C."/>
            <person name="Gottilla T."/>
            <person name="Foltz A."/>
            <person name="Yu H."/>
            <person name="O'Malley R."/>
            <person name="Zhang C."/>
            <person name="Devos K."/>
            <person name="Sigmon B."/>
            <person name="Yu B."/>
            <person name="Obata T."/>
            <person name="Schmutz J."/>
            <person name="Schnable J."/>
        </authorList>
    </citation>
    <scope>NUCLEOTIDE SEQUENCE [LARGE SCALE GENOMIC DNA]</scope>
    <source>
        <strain evidence="4">cv. 540-79</strain>
    </source>
</reference>
<dbReference type="InterPro" id="IPR053099">
    <property type="entry name" value="WAS/WASL-interacting_domain"/>
</dbReference>
<evidence type="ECO:0000256" key="1">
    <source>
        <dbReference type="SAM" id="MobiDB-lite"/>
    </source>
</evidence>
<keyword evidence="4" id="KW-1185">Reference proteome</keyword>
<dbReference type="PANTHER" id="PTHR48226:SF1">
    <property type="entry name" value="WAS_WASL-INTERACTING PROTEIN FAMILY MEMBER 1"/>
    <property type="match status" value="1"/>
</dbReference>